<evidence type="ECO:0000256" key="8">
    <source>
        <dbReference type="ARBA" id="ARBA00023012"/>
    </source>
</evidence>
<reference evidence="12 13" key="1">
    <citation type="submission" date="2022-07" db="EMBL/GenBank/DDBJ databases">
        <title>Novel species in genus cellulomonas.</title>
        <authorList>
            <person name="Ye L."/>
        </authorList>
    </citation>
    <scope>NUCLEOTIDE SEQUENCE [LARGE SCALE GENOMIC DNA]</scope>
    <source>
        <strain evidence="13">zg-Y338</strain>
    </source>
</reference>
<evidence type="ECO:0000259" key="10">
    <source>
        <dbReference type="Pfam" id="PF02518"/>
    </source>
</evidence>
<evidence type="ECO:0000313" key="13">
    <source>
        <dbReference type="Proteomes" id="UP001316189"/>
    </source>
</evidence>
<feature type="transmembrane region" description="Helical" evidence="9">
    <location>
        <begin position="52"/>
        <end position="70"/>
    </location>
</feature>
<protein>
    <recommendedName>
        <fullName evidence="2">histidine kinase</fullName>
        <ecNumber evidence="2">2.7.13.3</ecNumber>
    </recommendedName>
</protein>
<dbReference type="CDD" id="cd16917">
    <property type="entry name" value="HATPase_UhpB-NarQ-NarX-like"/>
    <property type="match status" value="1"/>
</dbReference>
<feature type="domain" description="Histidine kinase/HSP90-like ATPase" evidence="10">
    <location>
        <begin position="321"/>
        <end position="410"/>
    </location>
</feature>
<evidence type="ECO:0000256" key="7">
    <source>
        <dbReference type="ARBA" id="ARBA00022840"/>
    </source>
</evidence>
<keyword evidence="4" id="KW-0808">Transferase</keyword>
<name>A0ABY5KZR4_9CELL</name>
<dbReference type="InterPro" id="IPR036890">
    <property type="entry name" value="HATPase_C_sf"/>
</dbReference>
<keyword evidence="9" id="KW-1133">Transmembrane helix</keyword>
<evidence type="ECO:0000256" key="2">
    <source>
        <dbReference type="ARBA" id="ARBA00012438"/>
    </source>
</evidence>
<keyword evidence="5" id="KW-0547">Nucleotide-binding</keyword>
<dbReference type="PANTHER" id="PTHR24421:SF10">
    <property type="entry name" value="NITRATE_NITRITE SENSOR PROTEIN NARQ"/>
    <property type="match status" value="1"/>
</dbReference>
<keyword evidence="3" id="KW-0597">Phosphoprotein</keyword>
<keyword evidence="9" id="KW-0472">Membrane</keyword>
<proteinExistence type="predicted"/>
<accession>A0ABY5KZR4</accession>
<dbReference type="Pfam" id="PF02518">
    <property type="entry name" value="HATPase_c"/>
    <property type="match status" value="1"/>
</dbReference>
<dbReference type="Proteomes" id="UP001316189">
    <property type="component" value="Chromosome"/>
</dbReference>
<dbReference type="GO" id="GO:0016301">
    <property type="term" value="F:kinase activity"/>
    <property type="evidence" value="ECO:0007669"/>
    <property type="project" value="UniProtKB-KW"/>
</dbReference>
<dbReference type="RefSeq" id="WP_227567859.1">
    <property type="nucleotide sequence ID" value="NZ_CP101988.1"/>
</dbReference>
<dbReference type="InterPro" id="IPR050482">
    <property type="entry name" value="Sensor_HK_TwoCompSys"/>
</dbReference>
<dbReference type="InterPro" id="IPR003594">
    <property type="entry name" value="HATPase_dom"/>
</dbReference>
<keyword evidence="7" id="KW-0067">ATP-binding</keyword>
<dbReference type="Gene3D" id="3.30.565.10">
    <property type="entry name" value="Histidine kinase-like ATPase, C-terminal domain"/>
    <property type="match status" value="1"/>
</dbReference>
<feature type="domain" description="Signal transduction histidine kinase subgroup 3 dimerisation and phosphoacceptor" evidence="11">
    <location>
        <begin position="201"/>
        <end position="266"/>
    </location>
</feature>
<dbReference type="EMBL" id="CP101988">
    <property type="protein sequence ID" value="UUI76022.1"/>
    <property type="molecule type" value="Genomic_DNA"/>
</dbReference>
<organism evidence="12 13">
    <name type="scientific">Cellulomonas chengniuliangii</name>
    <dbReference type="NCBI Taxonomy" id="2968084"/>
    <lineage>
        <taxon>Bacteria</taxon>
        <taxon>Bacillati</taxon>
        <taxon>Actinomycetota</taxon>
        <taxon>Actinomycetes</taxon>
        <taxon>Micrococcales</taxon>
        <taxon>Cellulomonadaceae</taxon>
        <taxon>Cellulomonas</taxon>
    </lineage>
</organism>
<evidence type="ECO:0000256" key="6">
    <source>
        <dbReference type="ARBA" id="ARBA00022777"/>
    </source>
</evidence>
<evidence type="ECO:0000256" key="1">
    <source>
        <dbReference type="ARBA" id="ARBA00000085"/>
    </source>
</evidence>
<evidence type="ECO:0000259" key="11">
    <source>
        <dbReference type="Pfam" id="PF07730"/>
    </source>
</evidence>
<feature type="transmembrane region" description="Helical" evidence="9">
    <location>
        <begin position="77"/>
        <end position="106"/>
    </location>
</feature>
<feature type="transmembrane region" description="Helical" evidence="9">
    <location>
        <begin position="12"/>
        <end position="32"/>
    </location>
</feature>
<dbReference type="EC" id="2.7.13.3" evidence="2"/>
<evidence type="ECO:0000256" key="4">
    <source>
        <dbReference type="ARBA" id="ARBA00022679"/>
    </source>
</evidence>
<evidence type="ECO:0000313" key="12">
    <source>
        <dbReference type="EMBL" id="UUI76022.1"/>
    </source>
</evidence>
<feature type="transmembrane region" description="Helical" evidence="9">
    <location>
        <begin position="118"/>
        <end position="138"/>
    </location>
</feature>
<comment type="catalytic activity">
    <reaction evidence="1">
        <text>ATP + protein L-histidine = ADP + protein N-phospho-L-histidine.</text>
        <dbReference type="EC" id="2.7.13.3"/>
    </reaction>
</comment>
<dbReference type="InterPro" id="IPR011712">
    <property type="entry name" value="Sig_transdc_His_kin_sub3_dim/P"/>
</dbReference>
<dbReference type="PANTHER" id="PTHR24421">
    <property type="entry name" value="NITRATE/NITRITE SENSOR PROTEIN NARX-RELATED"/>
    <property type="match status" value="1"/>
</dbReference>
<keyword evidence="8" id="KW-0902">Two-component regulatory system</keyword>
<dbReference type="Gene3D" id="1.20.5.1930">
    <property type="match status" value="1"/>
</dbReference>
<dbReference type="SUPFAM" id="SSF55874">
    <property type="entry name" value="ATPase domain of HSP90 chaperone/DNA topoisomerase II/histidine kinase"/>
    <property type="match status" value="1"/>
</dbReference>
<keyword evidence="13" id="KW-1185">Reference proteome</keyword>
<keyword evidence="9" id="KW-0812">Transmembrane</keyword>
<feature type="transmembrane region" description="Helical" evidence="9">
    <location>
        <begin position="145"/>
        <end position="169"/>
    </location>
</feature>
<sequence length="421" mass="43345">MIERLAQHGRRAAYVVPAACWLLSTSLLAASVTMQQSDPSAISGMPGFGDAAWWWSAGVLTLQAVVLWVLRDRPLAALLLVAAGLPALMVLGDAIGVGLLAVLVATYRAALAAPVRRLVPAVLGAGALVTAGVTAAGLRSGSAESAAVVGGLLQGLAAVGLPLVLAALVGARREADAALAGTAEAQSRERDALVQVVVERERTAMARELHDIAAHHLSGIAVMTAAIGRQIDVDPEGAKRAVAQVREQSTAMLRDLRNLVVLLRDTESSDPDGPVRVETLAGVPELVARARNSGLDVALETSGPVEQVAASGAIGPLAQLAAYRVVQEALANAARHAHGARCAVRVDVHEGDHVQVLVRNSAPAPGQALVPHDPGYGLVGMRERAELTGATLRYGPTNDGGWQVTLAIPTAPQTTSAEEPS</sequence>
<evidence type="ECO:0000256" key="9">
    <source>
        <dbReference type="SAM" id="Phobius"/>
    </source>
</evidence>
<dbReference type="Pfam" id="PF07730">
    <property type="entry name" value="HisKA_3"/>
    <property type="match status" value="1"/>
</dbReference>
<gene>
    <name evidence="12" type="ORF">NP064_03700</name>
</gene>
<evidence type="ECO:0000256" key="3">
    <source>
        <dbReference type="ARBA" id="ARBA00022553"/>
    </source>
</evidence>
<evidence type="ECO:0000256" key="5">
    <source>
        <dbReference type="ARBA" id="ARBA00022741"/>
    </source>
</evidence>
<keyword evidence="6 12" id="KW-0418">Kinase</keyword>